<evidence type="ECO:0000313" key="1">
    <source>
        <dbReference type="EMBL" id="AOV16579.1"/>
    </source>
</evidence>
<name>A0A1D8K6I6_9GAMM</name>
<evidence type="ECO:0008006" key="3">
    <source>
        <dbReference type="Google" id="ProtNLM"/>
    </source>
</evidence>
<gene>
    <name evidence="1" type="ORF">BJI67_05395</name>
</gene>
<reference evidence="1 2" key="1">
    <citation type="submission" date="2016-09" db="EMBL/GenBank/DDBJ databases">
        <title>Acidihalobacter prosperus V6 (DSM14174).</title>
        <authorList>
            <person name="Khaleque H.N."/>
            <person name="Ramsay J.P."/>
            <person name="Murphy R.J.T."/>
            <person name="Kaksonen A.H."/>
            <person name="Boxall N.J."/>
            <person name="Watkin E.L.J."/>
        </authorList>
    </citation>
    <scope>NUCLEOTIDE SEQUENCE [LARGE SCALE GENOMIC DNA]</scope>
    <source>
        <strain evidence="1 2">V6</strain>
    </source>
</reference>
<evidence type="ECO:0000313" key="2">
    <source>
        <dbReference type="Proteomes" id="UP000095342"/>
    </source>
</evidence>
<proteinExistence type="predicted"/>
<dbReference type="Proteomes" id="UP000095342">
    <property type="component" value="Chromosome"/>
</dbReference>
<accession>A0A1D8K6I6</accession>
<sequence length="85" mass="9380">MRLTPRQIRALSMLGKNPVSRATLDEHAGCSNSPALIAGLRRMGLALPCTMVPCRDRDGRKTHYGLYRATGDDRRKIAELLGDSE</sequence>
<dbReference type="AlphaFoldDB" id="A0A1D8K6I6"/>
<dbReference type="RefSeq" id="WP_070072170.1">
    <property type="nucleotide sequence ID" value="NZ_CP017448.1"/>
</dbReference>
<organism evidence="1 2">
    <name type="scientific">Acidihalobacter aeolianus</name>
    <dbReference type="NCBI Taxonomy" id="2792603"/>
    <lineage>
        <taxon>Bacteria</taxon>
        <taxon>Pseudomonadati</taxon>
        <taxon>Pseudomonadota</taxon>
        <taxon>Gammaproteobacteria</taxon>
        <taxon>Chromatiales</taxon>
        <taxon>Ectothiorhodospiraceae</taxon>
        <taxon>Acidihalobacter</taxon>
    </lineage>
</organism>
<protein>
    <recommendedName>
        <fullName evidence="3">HTH marR-type domain-containing protein</fullName>
    </recommendedName>
</protein>
<keyword evidence="2" id="KW-1185">Reference proteome</keyword>
<dbReference type="EMBL" id="CP017448">
    <property type="protein sequence ID" value="AOV16579.1"/>
    <property type="molecule type" value="Genomic_DNA"/>
</dbReference>
<dbReference type="KEGG" id="aaeo:BJI67_05395"/>